<name>A0ABD0KNC9_9CAEN</name>
<dbReference type="EMBL" id="JACVVK020000148">
    <property type="protein sequence ID" value="KAK7488617.1"/>
    <property type="molecule type" value="Genomic_DNA"/>
</dbReference>
<sequence length="106" mass="11567">MEVLYHTLRKTAGSGESFKCVVTVHSYHIRGSTITACCLPAACYHQILNLIMIVSGQRNELPVAGSDVNPVPKCLLALVSCQELKVLQKQFTGVEITSSTQCKTEE</sequence>
<gene>
    <name evidence="1" type="ORF">BaRGS_00020070</name>
</gene>
<proteinExistence type="predicted"/>
<reference evidence="1 2" key="1">
    <citation type="journal article" date="2023" name="Sci. Data">
        <title>Genome assembly of the Korean intertidal mud-creeper Batillaria attramentaria.</title>
        <authorList>
            <person name="Patra A.K."/>
            <person name="Ho P.T."/>
            <person name="Jun S."/>
            <person name="Lee S.J."/>
            <person name="Kim Y."/>
            <person name="Won Y.J."/>
        </authorList>
    </citation>
    <scope>NUCLEOTIDE SEQUENCE [LARGE SCALE GENOMIC DNA]</scope>
    <source>
        <strain evidence="1">Wonlab-2016</strain>
    </source>
</reference>
<comment type="caution">
    <text evidence="1">The sequence shown here is derived from an EMBL/GenBank/DDBJ whole genome shotgun (WGS) entry which is preliminary data.</text>
</comment>
<accession>A0ABD0KNC9</accession>
<protein>
    <submittedName>
        <fullName evidence="1">Uncharacterized protein</fullName>
    </submittedName>
</protein>
<dbReference type="Proteomes" id="UP001519460">
    <property type="component" value="Unassembled WGS sequence"/>
</dbReference>
<dbReference type="AlphaFoldDB" id="A0ABD0KNC9"/>
<evidence type="ECO:0000313" key="2">
    <source>
        <dbReference type="Proteomes" id="UP001519460"/>
    </source>
</evidence>
<keyword evidence="2" id="KW-1185">Reference proteome</keyword>
<organism evidence="1 2">
    <name type="scientific">Batillaria attramentaria</name>
    <dbReference type="NCBI Taxonomy" id="370345"/>
    <lineage>
        <taxon>Eukaryota</taxon>
        <taxon>Metazoa</taxon>
        <taxon>Spiralia</taxon>
        <taxon>Lophotrochozoa</taxon>
        <taxon>Mollusca</taxon>
        <taxon>Gastropoda</taxon>
        <taxon>Caenogastropoda</taxon>
        <taxon>Sorbeoconcha</taxon>
        <taxon>Cerithioidea</taxon>
        <taxon>Batillariidae</taxon>
        <taxon>Batillaria</taxon>
    </lineage>
</organism>
<evidence type="ECO:0000313" key="1">
    <source>
        <dbReference type="EMBL" id="KAK7488617.1"/>
    </source>
</evidence>